<name>A0ABP0QQU1_9DINO</name>
<comment type="caution">
    <text evidence="1">The sequence shown here is derived from an EMBL/GenBank/DDBJ whole genome shotgun (WGS) entry which is preliminary data.</text>
</comment>
<proteinExistence type="predicted"/>
<protein>
    <submittedName>
        <fullName evidence="1">Palmitoyltransferase ERF2</fullName>
    </submittedName>
</protein>
<keyword evidence="2" id="KW-1185">Reference proteome</keyword>
<organism evidence="1 2">
    <name type="scientific">Durusdinium trenchii</name>
    <dbReference type="NCBI Taxonomy" id="1381693"/>
    <lineage>
        <taxon>Eukaryota</taxon>
        <taxon>Sar</taxon>
        <taxon>Alveolata</taxon>
        <taxon>Dinophyceae</taxon>
        <taxon>Suessiales</taxon>
        <taxon>Symbiodiniaceae</taxon>
        <taxon>Durusdinium</taxon>
    </lineage>
</organism>
<reference evidence="1 2" key="1">
    <citation type="submission" date="2024-02" db="EMBL/GenBank/DDBJ databases">
        <authorList>
            <person name="Chen Y."/>
            <person name="Shah S."/>
            <person name="Dougan E. K."/>
            <person name="Thang M."/>
            <person name="Chan C."/>
        </authorList>
    </citation>
    <scope>NUCLEOTIDE SEQUENCE [LARGE SCALE GENOMIC DNA]</scope>
</reference>
<evidence type="ECO:0000313" key="1">
    <source>
        <dbReference type="EMBL" id="CAK9090334.1"/>
    </source>
</evidence>
<dbReference type="EMBL" id="CAXAMM010039984">
    <property type="protein sequence ID" value="CAK9090334.1"/>
    <property type="molecule type" value="Genomic_DNA"/>
</dbReference>
<dbReference type="Proteomes" id="UP001642464">
    <property type="component" value="Unassembled WGS sequence"/>
</dbReference>
<accession>A0ABP0QQU1</accession>
<evidence type="ECO:0000313" key="2">
    <source>
        <dbReference type="Proteomes" id="UP001642464"/>
    </source>
</evidence>
<gene>
    <name evidence="1" type="ORF">SCF082_LOCUS42610</name>
</gene>
<sequence length="470" mass="51441">MLSIPNSHRRSDAVFRLLPQRIQSIQKRNAKSLRITAELQWQQDERSPVQRRTGLARAEGPVGPAYYMLSANSVRCTDPSHPGMLLMRLSFTSSHETEVSQDLLRKCTAEANRTLSWTPQTTPIQIADWETVTVVGDCCTTDGTDLPAPVELLAGAEPLGVDAFTGRGTGGNRSSGRAFPLLIERLRPTNIFGRSSLEANRAEHRAEHCSKEIPASCAALEVGTSCEVSCNSQIYITNRQPVGQLPDCVLKSSQNHQISSGSSPPAPPSGPPAVPNCNACAAIRSWSDPRFAQCRAWGDPHFIRSWRPNQKRFDYQGSGVVRYASSGQCGGQFELQAFQCQYKSGRNAVMIGLALRVDGETVYIADTSVTSSGAVQVSPSSIENDRTGINLQSSDGCIFLNVNRKQINANPKYFHNIKLSVLNEDVTQEGVCGAENLLNERVDPTSNEMLFTAAQHRQLRHSCDDPKGRE</sequence>